<dbReference type="CDD" id="cd06852">
    <property type="entry name" value="GT_MraY"/>
    <property type="match status" value="1"/>
</dbReference>
<keyword evidence="7" id="KW-0132">Cell division</keyword>
<evidence type="ECO:0000256" key="7">
    <source>
        <dbReference type="HAMAP-Rule" id="MF_00038"/>
    </source>
</evidence>
<evidence type="ECO:0000313" key="11">
    <source>
        <dbReference type="Proteomes" id="UP000824087"/>
    </source>
</evidence>
<keyword evidence="7 9" id="KW-0479">Metal-binding</keyword>
<keyword evidence="7" id="KW-0573">Peptidoglycan synthesis</keyword>
<accession>A0A9D1HTX5</accession>
<dbReference type="GO" id="GO:0005886">
    <property type="term" value="C:plasma membrane"/>
    <property type="evidence" value="ECO:0007669"/>
    <property type="project" value="UniProtKB-SubCell"/>
</dbReference>
<evidence type="ECO:0000256" key="8">
    <source>
        <dbReference type="NCBIfam" id="TIGR00445"/>
    </source>
</evidence>
<keyword evidence="7" id="KW-0131">Cell cycle</keyword>
<keyword evidence="6 7" id="KW-0472">Membrane</keyword>
<comment type="pathway">
    <text evidence="7">Cell wall biogenesis; peptidoglycan biosynthesis.</text>
</comment>
<feature type="transmembrane region" description="Helical" evidence="7">
    <location>
        <begin position="72"/>
        <end position="89"/>
    </location>
</feature>
<dbReference type="PANTHER" id="PTHR22926">
    <property type="entry name" value="PHOSPHO-N-ACETYLMURAMOYL-PENTAPEPTIDE-TRANSFERASE"/>
    <property type="match status" value="1"/>
</dbReference>
<dbReference type="EC" id="2.7.8.13" evidence="7 8"/>
<evidence type="ECO:0000256" key="5">
    <source>
        <dbReference type="ARBA" id="ARBA00022989"/>
    </source>
</evidence>
<dbReference type="PROSITE" id="PS01348">
    <property type="entry name" value="MRAY_2"/>
    <property type="match status" value="1"/>
</dbReference>
<keyword evidence="7" id="KW-0133">Cell shape</keyword>
<comment type="cofactor">
    <cofactor evidence="7 9">
        <name>Mg(2+)</name>
        <dbReference type="ChEBI" id="CHEBI:18420"/>
    </cofactor>
</comment>
<dbReference type="GO" id="GO:0051301">
    <property type="term" value="P:cell division"/>
    <property type="evidence" value="ECO:0007669"/>
    <property type="project" value="UniProtKB-KW"/>
</dbReference>
<comment type="similarity">
    <text evidence="2 7">Belongs to the glycosyltransferase 4 family. MraY subfamily.</text>
</comment>
<name>A0A9D1HTX5_9BACT</name>
<comment type="subcellular location">
    <subcellularLocation>
        <location evidence="7">Cell membrane</location>
        <topology evidence="7">Multi-pass membrane protein</topology>
    </subcellularLocation>
    <subcellularLocation>
        <location evidence="1">Membrane</location>
        <topology evidence="1">Multi-pass membrane protein</topology>
    </subcellularLocation>
</comment>
<dbReference type="InterPro" id="IPR018480">
    <property type="entry name" value="PNAcMuramoyl-5peptid_Trfase_CS"/>
</dbReference>
<feature type="transmembrane region" description="Helical" evidence="7">
    <location>
        <begin position="250"/>
        <end position="274"/>
    </location>
</feature>
<dbReference type="Pfam" id="PF10555">
    <property type="entry name" value="MraY_sig1"/>
    <property type="match status" value="1"/>
</dbReference>
<evidence type="ECO:0000256" key="9">
    <source>
        <dbReference type="PIRSR" id="PIRSR600715-1"/>
    </source>
</evidence>
<keyword evidence="4 7" id="KW-0812">Transmembrane</keyword>
<comment type="caution">
    <text evidence="10">The sequence shown here is derived from an EMBL/GenBank/DDBJ whole genome shotgun (WGS) entry which is preliminary data.</text>
</comment>
<dbReference type="PROSITE" id="PS01347">
    <property type="entry name" value="MRAY_1"/>
    <property type="match status" value="1"/>
</dbReference>
<dbReference type="Proteomes" id="UP000824087">
    <property type="component" value="Unassembled WGS sequence"/>
</dbReference>
<dbReference type="PANTHER" id="PTHR22926:SF5">
    <property type="entry name" value="PHOSPHO-N-ACETYLMURAMOYL-PENTAPEPTIDE-TRANSFERASE HOMOLOG"/>
    <property type="match status" value="1"/>
</dbReference>
<dbReference type="GO" id="GO:0009252">
    <property type="term" value="P:peptidoglycan biosynthetic process"/>
    <property type="evidence" value="ECO:0007669"/>
    <property type="project" value="UniProtKB-UniRule"/>
</dbReference>
<dbReference type="GO" id="GO:0008963">
    <property type="term" value="F:phospho-N-acetylmuramoyl-pentapeptide-transferase activity"/>
    <property type="evidence" value="ECO:0007669"/>
    <property type="project" value="UniProtKB-UniRule"/>
</dbReference>
<evidence type="ECO:0000256" key="6">
    <source>
        <dbReference type="ARBA" id="ARBA00023136"/>
    </source>
</evidence>
<feature type="transmembrane region" description="Helical" evidence="7">
    <location>
        <begin position="170"/>
        <end position="187"/>
    </location>
</feature>
<organism evidence="10 11">
    <name type="scientific">Candidatus Fimihabitans intestinipullorum</name>
    <dbReference type="NCBI Taxonomy" id="2840820"/>
    <lineage>
        <taxon>Bacteria</taxon>
        <taxon>Bacillati</taxon>
        <taxon>Mycoplasmatota</taxon>
        <taxon>Mycoplasmatota incertae sedis</taxon>
        <taxon>Candidatus Fimihabitans</taxon>
    </lineage>
</organism>
<dbReference type="InterPro" id="IPR000715">
    <property type="entry name" value="Glycosyl_transferase_4"/>
</dbReference>
<evidence type="ECO:0000256" key="1">
    <source>
        <dbReference type="ARBA" id="ARBA00004141"/>
    </source>
</evidence>
<reference evidence="10" key="2">
    <citation type="journal article" date="2021" name="PeerJ">
        <title>Extensive microbial diversity within the chicken gut microbiome revealed by metagenomics and culture.</title>
        <authorList>
            <person name="Gilroy R."/>
            <person name="Ravi A."/>
            <person name="Getino M."/>
            <person name="Pursley I."/>
            <person name="Horton D.L."/>
            <person name="Alikhan N.F."/>
            <person name="Baker D."/>
            <person name="Gharbi K."/>
            <person name="Hall N."/>
            <person name="Watson M."/>
            <person name="Adriaenssens E.M."/>
            <person name="Foster-Nyarko E."/>
            <person name="Jarju S."/>
            <person name="Secka A."/>
            <person name="Antonio M."/>
            <person name="Oren A."/>
            <person name="Chaudhuri R.R."/>
            <person name="La Ragione R."/>
            <person name="Hildebrand F."/>
            <person name="Pallen M.J."/>
        </authorList>
    </citation>
    <scope>NUCLEOTIDE SEQUENCE</scope>
    <source>
        <strain evidence="10">CHK197-8231</strain>
    </source>
</reference>
<sequence length="320" mass="35485">MMIGFILSVIMGLILIPLLKRLKIKQKVSVFLKKRHQEKNGTPTMGGLIFIIPTILTVIILLFMNKIELTENLFIVMFVFIAYALLGFIDDYLSIKRGHNEGLTEIQKLFGQLLIALIFFYIFMRSGSSPVLDIHTLGIKINMGWFYGIFLLFVLVASSNAVNLTDGLDGLAGGLSAIAFLAFALISWNSKYVAGSEDIAIFCFILVGSLLGFLLFNTHPAKVFMGDTGSLALGGTLASVAIITSHEITLIIVAGVFVVETLACIIQMISVRYFHRKVFLMAPLHHHFEKLGWDERDVVKVFWTVGLMLSMAAIAFGVWI</sequence>
<comment type="function">
    <text evidence="7">Catalyzes the initial step of the lipid cycle reactions in the biosynthesis of the cell wall peptidoglycan: transfers peptidoglycan precursor phospho-MurNAc-pentapeptide from UDP-MurNAc-pentapeptide onto the lipid carrier undecaprenyl phosphate, yielding undecaprenyl-pyrophosphoryl-MurNAc-pentapeptide, known as lipid I.</text>
</comment>
<feature type="transmembrane region" description="Helical" evidence="7">
    <location>
        <begin position="145"/>
        <end position="164"/>
    </location>
</feature>
<feature type="transmembrane region" description="Helical" evidence="7">
    <location>
        <begin position="109"/>
        <end position="124"/>
    </location>
</feature>
<comment type="catalytic activity">
    <reaction evidence="7">
        <text>UDP-N-acetyl-alpha-D-muramoyl-L-alanyl-gamma-D-glutamyl-meso-2,6-diaminopimeloyl-D-alanyl-D-alanine + di-trans,octa-cis-undecaprenyl phosphate = di-trans,octa-cis-undecaprenyl diphospho-N-acetyl-alpha-D-muramoyl-L-alanyl-D-glutamyl-meso-2,6-diaminopimeloyl-D-alanyl-D-alanine + UMP</text>
        <dbReference type="Rhea" id="RHEA:28386"/>
        <dbReference type="ChEBI" id="CHEBI:57865"/>
        <dbReference type="ChEBI" id="CHEBI:60392"/>
        <dbReference type="ChEBI" id="CHEBI:61386"/>
        <dbReference type="ChEBI" id="CHEBI:61387"/>
        <dbReference type="EC" id="2.7.8.13"/>
    </reaction>
</comment>
<feature type="binding site" evidence="9">
    <location>
        <position position="163"/>
    </location>
    <ligand>
        <name>Mg(2+)</name>
        <dbReference type="ChEBI" id="CHEBI:18420"/>
    </ligand>
</feature>
<dbReference type="EMBL" id="DVML01000016">
    <property type="protein sequence ID" value="HIU22474.1"/>
    <property type="molecule type" value="Genomic_DNA"/>
</dbReference>
<feature type="transmembrane region" description="Helical" evidence="7">
    <location>
        <begin position="199"/>
        <end position="217"/>
    </location>
</feature>
<dbReference type="HAMAP" id="MF_00038">
    <property type="entry name" value="MraY"/>
    <property type="match status" value="1"/>
</dbReference>
<keyword evidence="7 9" id="KW-0460">Magnesium</keyword>
<proteinExistence type="inferred from homology"/>
<evidence type="ECO:0000256" key="2">
    <source>
        <dbReference type="ARBA" id="ARBA00005583"/>
    </source>
</evidence>
<feature type="binding site" evidence="9">
    <location>
        <position position="227"/>
    </location>
    <ligand>
        <name>Mg(2+)</name>
        <dbReference type="ChEBI" id="CHEBI:18420"/>
    </ligand>
</feature>
<evidence type="ECO:0000256" key="4">
    <source>
        <dbReference type="ARBA" id="ARBA00022692"/>
    </source>
</evidence>
<feature type="transmembrane region" description="Helical" evidence="7">
    <location>
        <begin position="223"/>
        <end position="243"/>
    </location>
</feature>
<dbReference type="NCBIfam" id="TIGR00445">
    <property type="entry name" value="mraY"/>
    <property type="match status" value="1"/>
</dbReference>
<dbReference type="GO" id="GO:0046872">
    <property type="term" value="F:metal ion binding"/>
    <property type="evidence" value="ECO:0007669"/>
    <property type="project" value="UniProtKB-KW"/>
</dbReference>
<dbReference type="Pfam" id="PF00953">
    <property type="entry name" value="Glycos_transf_4"/>
    <property type="match status" value="1"/>
</dbReference>
<keyword evidence="3 7" id="KW-0808">Transferase</keyword>
<keyword evidence="7" id="KW-1003">Cell membrane</keyword>
<feature type="transmembrane region" description="Helical" evidence="7">
    <location>
        <begin position="301"/>
        <end position="319"/>
    </location>
</feature>
<evidence type="ECO:0000313" key="10">
    <source>
        <dbReference type="EMBL" id="HIU22474.1"/>
    </source>
</evidence>
<keyword evidence="7" id="KW-0961">Cell wall biogenesis/degradation</keyword>
<reference evidence="10" key="1">
    <citation type="submission" date="2020-10" db="EMBL/GenBank/DDBJ databases">
        <authorList>
            <person name="Gilroy R."/>
        </authorList>
    </citation>
    <scope>NUCLEOTIDE SEQUENCE</scope>
    <source>
        <strain evidence="10">CHK197-8231</strain>
    </source>
</reference>
<dbReference type="AlphaFoldDB" id="A0A9D1HTX5"/>
<dbReference type="GO" id="GO:0008360">
    <property type="term" value="P:regulation of cell shape"/>
    <property type="evidence" value="ECO:0007669"/>
    <property type="project" value="UniProtKB-KW"/>
</dbReference>
<keyword evidence="5 7" id="KW-1133">Transmembrane helix</keyword>
<dbReference type="GO" id="GO:0071555">
    <property type="term" value="P:cell wall organization"/>
    <property type="evidence" value="ECO:0007669"/>
    <property type="project" value="UniProtKB-KW"/>
</dbReference>
<evidence type="ECO:0000256" key="3">
    <source>
        <dbReference type="ARBA" id="ARBA00022679"/>
    </source>
</evidence>
<dbReference type="InterPro" id="IPR003524">
    <property type="entry name" value="PNAcMuramoyl-5peptid_Trfase"/>
</dbReference>
<protein>
    <recommendedName>
        <fullName evidence="7 8">Phospho-N-acetylmuramoyl-pentapeptide-transferase</fullName>
        <ecNumber evidence="7 8">2.7.8.13</ecNumber>
    </recommendedName>
    <alternativeName>
        <fullName evidence="7">UDP-MurNAc-pentapeptide phosphotransferase</fullName>
    </alternativeName>
</protein>
<gene>
    <name evidence="7" type="primary">mraY</name>
    <name evidence="10" type="ORF">IAD49_02710</name>
</gene>
<feature type="transmembrane region" description="Helical" evidence="7">
    <location>
        <begin position="45"/>
        <end position="65"/>
    </location>
</feature>